<feature type="region of interest" description="Disordered" evidence="3">
    <location>
        <begin position="146"/>
        <end position="271"/>
    </location>
</feature>
<feature type="compositionally biased region" description="Basic and acidic residues" evidence="3">
    <location>
        <begin position="975"/>
        <end position="984"/>
    </location>
</feature>
<dbReference type="InterPro" id="IPR011990">
    <property type="entry name" value="TPR-like_helical_dom_sf"/>
</dbReference>
<comment type="caution">
    <text evidence="5">The sequence shown here is derived from an EMBL/GenBank/DDBJ whole genome shotgun (WGS) entry which is preliminary data.</text>
</comment>
<sequence length="1000" mass="115090">MSRILQSPSLFGQLISRSFGRVGFYSTKYSLSEAGGRLCESCEINGTRYTPVINKFRTGFLTPAIQSSKFHTTSSAHSEESEQEGQKGQVTERSSNEGGKENVIDRLRRLSETHVDDYELSPGAQEKANKMAEIRAEAIRKGEHWKWDQRNVRPGGFPQQNRNRYDRNNEDFDDYRGGGNQRGYNNNRGFDRYNRGDEDSYGGGRQQGYNNNRNRGFNRYDREEEEEFDSEDLADQQQRSWRDRPAQQRQQQYSQRRSREYDDDEPQDYEQEMEKLRARLEKTKLEKQRLVNKKASVASEETDSEERSTGASKSNNLHQIPPQPLQNYRQERSLGQVGSVSSARRESYHNQNQYEDEFPARRESFHNQNQYEDEFQRSPREDQLDLSAAAFDPDSFGTLTLGSTDIVVKDLVGAAIQKQLNEDAKDLSTVNEVEEEDDTRYIPPREERWTTPKLLKKVGELLTENRLKEAVDLFLGVLKEGGFDFDDKAFRHQFHVLIHECAKVGYVEMAFRLYNLMKKRGYKAKDRTISCLLNACANSPWDKENNLDRIEKLLISDKERGYELNQICYSALIKAYGRLGETVLAFNVVDQMINESKLTPDTSVFNMLLQACITDTKNGFRHALVTWNKMQSMGRRPDIYSFNLLLRTVKDCGIEVKNIEVEELKSEKRINAAAATSVPLLPPIVTEEDSNRMLSFLCLENPSSEETQLVLDNLGDPSIISAKKLTKALSLSENRLAMLGGLRGIVSKMARSKVAPNLKTLTELMSVTHPSEFIDIMRLLRDSKIKPDASFFTVAIARCNLYDMHAIAKEMLKQMPLYNVSPNIVTWGALSLGCTNWKQAKELLEEMEEAKFTPNIEVMYSLLYAATRNFDPKYVLNVMEGTRLRNMALHQKYLIVLEKFRETTQRGLVSKEMGKPVEPKKLNEALERNAELPEHFALFKMRYPVWLKSVDIKVVPENPWKNEFEKFRQYGRHSTPAEEAKEGDDIMLEPTKVNVSSKNQ</sequence>
<feature type="compositionally biased region" description="Polar residues" evidence="3">
    <location>
        <begin position="309"/>
        <end position="318"/>
    </location>
</feature>
<feature type="region of interest" description="Disordered" evidence="3">
    <location>
        <begin position="288"/>
        <end position="360"/>
    </location>
</feature>
<dbReference type="EMBL" id="CAXLJM020000043">
    <property type="protein sequence ID" value="CAL8110234.1"/>
    <property type="molecule type" value="Genomic_DNA"/>
</dbReference>
<feature type="region of interest" description="Disordered" evidence="3">
    <location>
        <begin position="971"/>
        <end position="1000"/>
    </location>
</feature>
<feature type="region of interest" description="Disordered" evidence="3">
    <location>
        <begin position="68"/>
        <end position="103"/>
    </location>
</feature>
<feature type="compositionally biased region" description="Basic and acidic residues" evidence="3">
    <location>
        <begin position="189"/>
        <end position="198"/>
    </location>
</feature>
<dbReference type="InterPro" id="IPR033443">
    <property type="entry name" value="PROP1-like_PPR_dom"/>
</dbReference>
<feature type="repeat" description="PPR" evidence="2">
    <location>
        <begin position="490"/>
        <end position="524"/>
    </location>
</feature>
<reference evidence="5 6" key="1">
    <citation type="submission" date="2024-08" db="EMBL/GenBank/DDBJ databases">
        <authorList>
            <person name="Cucini C."/>
            <person name="Frati F."/>
        </authorList>
    </citation>
    <scope>NUCLEOTIDE SEQUENCE [LARGE SCALE GENOMIC DNA]</scope>
</reference>
<evidence type="ECO:0000313" key="6">
    <source>
        <dbReference type="Proteomes" id="UP001642540"/>
    </source>
</evidence>
<feature type="compositionally biased region" description="Low complexity" evidence="3">
    <location>
        <begin position="207"/>
        <end position="217"/>
    </location>
</feature>
<proteinExistence type="predicted"/>
<gene>
    <name evidence="5" type="ORF">ODALV1_LOCUS14068</name>
</gene>
<evidence type="ECO:0000259" key="4">
    <source>
        <dbReference type="Pfam" id="PF17177"/>
    </source>
</evidence>
<keyword evidence="6" id="KW-1185">Reference proteome</keyword>
<dbReference type="Proteomes" id="UP001642540">
    <property type="component" value="Unassembled WGS sequence"/>
</dbReference>
<name>A0ABP1QQD2_9HEXA</name>
<evidence type="ECO:0000256" key="3">
    <source>
        <dbReference type="SAM" id="MobiDB-lite"/>
    </source>
</evidence>
<protein>
    <recommendedName>
        <fullName evidence="4">PROP1-like PPR domain-containing protein</fullName>
    </recommendedName>
</protein>
<feature type="compositionally biased region" description="Acidic residues" evidence="3">
    <location>
        <begin position="261"/>
        <end position="271"/>
    </location>
</feature>
<evidence type="ECO:0000256" key="1">
    <source>
        <dbReference type="ARBA" id="ARBA00022737"/>
    </source>
</evidence>
<evidence type="ECO:0000256" key="2">
    <source>
        <dbReference type="PROSITE-ProRule" id="PRU00708"/>
    </source>
</evidence>
<organism evidence="5 6">
    <name type="scientific">Orchesella dallaii</name>
    <dbReference type="NCBI Taxonomy" id="48710"/>
    <lineage>
        <taxon>Eukaryota</taxon>
        <taxon>Metazoa</taxon>
        <taxon>Ecdysozoa</taxon>
        <taxon>Arthropoda</taxon>
        <taxon>Hexapoda</taxon>
        <taxon>Collembola</taxon>
        <taxon>Entomobryomorpha</taxon>
        <taxon>Entomobryoidea</taxon>
        <taxon>Orchesellidae</taxon>
        <taxon>Orchesellinae</taxon>
        <taxon>Orchesella</taxon>
    </lineage>
</organism>
<accession>A0ABP1QQD2</accession>
<dbReference type="PANTHER" id="PTHR47447:SF17">
    <property type="entry name" value="OS12G0638900 PROTEIN"/>
    <property type="match status" value="1"/>
</dbReference>
<feature type="compositionally biased region" description="Acidic residues" evidence="3">
    <location>
        <begin position="223"/>
        <end position="234"/>
    </location>
</feature>
<feature type="domain" description="PROP1-like PPR" evidence="4">
    <location>
        <begin position="492"/>
        <end position="657"/>
    </location>
</feature>
<dbReference type="PANTHER" id="PTHR47447">
    <property type="entry name" value="OS03G0856100 PROTEIN"/>
    <property type="match status" value="1"/>
</dbReference>
<dbReference type="PROSITE" id="PS51375">
    <property type="entry name" value="PPR"/>
    <property type="match status" value="1"/>
</dbReference>
<feature type="compositionally biased region" description="Basic and acidic residues" evidence="3">
    <location>
        <begin position="163"/>
        <end position="176"/>
    </location>
</feature>
<keyword evidence="1" id="KW-0677">Repeat</keyword>
<dbReference type="Pfam" id="PF17177">
    <property type="entry name" value="PPR_long"/>
    <property type="match status" value="1"/>
</dbReference>
<feature type="compositionally biased region" description="Basic and acidic residues" evidence="3">
    <location>
        <begin position="94"/>
        <end position="103"/>
    </location>
</feature>
<dbReference type="NCBIfam" id="TIGR00756">
    <property type="entry name" value="PPR"/>
    <property type="match status" value="2"/>
</dbReference>
<evidence type="ECO:0000313" key="5">
    <source>
        <dbReference type="EMBL" id="CAL8110234.1"/>
    </source>
</evidence>
<dbReference type="InterPro" id="IPR002885">
    <property type="entry name" value="PPR_rpt"/>
</dbReference>
<dbReference type="Gene3D" id="1.25.40.10">
    <property type="entry name" value="Tetratricopeptide repeat domain"/>
    <property type="match status" value="2"/>
</dbReference>